<proteinExistence type="inferred from homology"/>
<dbReference type="OrthoDB" id="5583at2759"/>
<comment type="caution">
    <text evidence="7">The sequence shown here is derived from an EMBL/GenBank/DDBJ whole genome shotgun (WGS) entry which is preliminary data.</text>
</comment>
<feature type="compositionally biased region" description="Basic and acidic residues" evidence="6">
    <location>
        <begin position="74"/>
        <end position="92"/>
    </location>
</feature>
<dbReference type="STRING" id="3076.A0A2P6U1Z3"/>
<evidence type="ECO:0000313" key="7">
    <source>
        <dbReference type="EMBL" id="PRW60335.1"/>
    </source>
</evidence>
<keyword evidence="5" id="KW-0539">Nucleus</keyword>
<comment type="similarity">
    <text evidence="2">Belongs to the SNU66/SART1 family.</text>
</comment>
<dbReference type="PANTHER" id="PTHR14152:SF5">
    <property type="entry name" value="U4_U6.U5 TRI-SNRNP-ASSOCIATED PROTEIN 1"/>
    <property type="match status" value="1"/>
</dbReference>
<evidence type="ECO:0000313" key="8">
    <source>
        <dbReference type="Proteomes" id="UP000239899"/>
    </source>
</evidence>
<keyword evidence="3" id="KW-0507">mRNA processing</keyword>
<dbReference type="GO" id="GO:0000481">
    <property type="term" value="P:maturation of 5S rRNA"/>
    <property type="evidence" value="ECO:0007669"/>
    <property type="project" value="TreeGrafter"/>
</dbReference>
<feature type="compositionally biased region" description="Low complexity" evidence="6">
    <location>
        <begin position="473"/>
        <end position="487"/>
    </location>
</feature>
<feature type="compositionally biased region" description="Acidic residues" evidence="6">
    <location>
        <begin position="135"/>
        <end position="146"/>
    </location>
</feature>
<gene>
    <name evidence="7" type="ORF">C2E21_1281</name>
</gene>
<feature type="compositionally biased region" description="Acidic residues" evidence="6">
    <location>
        <begin position="381"/>
        <end position="394"/>
    </location>
</feature>
<feature type="compositionally biased region" description="Low complexity" evidence="6">
    <location>
        <begin position="62"/>
        <end position="72"/>
    </location>
</feature>
<dbReference type="InterPro" id="IPR045347">
    <property type="entry name" value="HIND"/>
</dbReference>
<feature type="compositionally biased region" description="Basic and acidic residues" evidence="6">
    <location>
        <begin position="109"/>
        <end position="134"/>
    </location>
</feature>
<dbReference type="Proteomes" id="UP000239899">
    <property type="component" value="Unassembled WGS sequence"/>
</dbReference>
<name>A0A2P6U1Z3_CHLSO</name>
<keyword evidence="4" id="KW-0508">mRNA splicing</keyword>
<comment type="subcellular location">
    <subcellularLocation>
        <location evidence="1">Nucleus</location>
    </subcellularLocation>
</comment>
<dbReference type="Pfam" id="PF19252">
    <property type="entry name" value="HIND"/>
    <property type="match status" value="1"/>
</dbReference>
<keyword evidence="8" id="KW-1185">Reference proteome</keyword>
<dbReference type="PANTHER" id="PTHR14152">
    <property type="entry name" value="SQUAMOUS CELL CARCINOMA ANTIGEN RECOGNISED BY CYTOTOXIC T LYMPHOCYTES"/>
    <property type="match status" value="1"/>
</dbReference>
<reference evidence="7 8" key="1">
    <citation type="journal article" date="2018" name="Plant J.">
        <title>Genome sequences of Chlorella sorokiniana UTEX 1602 and Micractinium conductrix SAG 241.80: implications to maltose excretion by a green alga.</title>
        <authorList>
            <person name="Arriola M.B."/>
            <person name="Velmurugan N."/>
            <person name="Zhang Y."/>
            <person name="Plunkett M.H."/>
            <person name="Hondzo H."/>
            <person name="Barney B.M."/>
        </authorList>
    </citation>
    <scope>NUCLEOTIDE SEQUENCE [LARGE SCALE GENOMIC DNA]</scope>
    <source>
        <strain evidence="8">UTEX 1602</strain>
    </source>
</reference>
<feature type="compositionally biased region" description="Basic and acidic residues" evidence="6">
    <location>
        <begin position="1"/>
        <end position="11"/>
    </location>
</feature>
<feature type="compositionally biased region" description="Basic and acidic residues" evidence="6">
    <location>
        <begin position="39"/>
        <end position="61"/>
    </location>
</feature>
<evidence type="ECO:0000256" key="4">
    <source>
        <dbReference type="ARBA" id="ARBA00023187"/>
    </source>
</evidence>
<feature type="region of interest" description="Disordered" evidence="6">
    <location>
        <begin position="465"/>
        <end position="494"/>
    </location>
</feature>
<dbReference type="AlphaFoldDB" id="A0A2P6U1Z3"/>
<sequence length="779" mass="84299">MSGREERRGDGPEAGGTEQLSMSIEETNKMRVALGLKPLKMESEEPKGPTKAEQQREEEQKAAQAAELAAHVKQARERRQKQEELDRVKKLGESGGDVDDVMAWVNKSRQGEAQRKAEAAERQRRAAEERRRKEEEEEEDEYDEDMPTAAELAGAKVKHSAEELGEGETMILTLEDKGILDDKGNLVEEDDVVLENILTREDKERAKARKAAGKQAKPLWQEDGKRRGLLDKYDEEDEQMMELDDAGALEAARQKRQEEIRARLAAGIGGAAAPDSAVVAVQQTASDYYTQEEMAKFQKPKKKKERKLKKKALTEEELAALEAEAAARGTSDLGSRASREQRAADKAAAAAAADADRRARYEHALNKANYASLALRPESRADEDEGAGLDEDEDLYQSLNKARQLAQKTVETRGPENIAADLIKRREEQQKAQTAARLAGGDAADEGLVFTDVAEFARTIHVKEEPSGGGAPEGAAAAAAGAAAVKQEGAEEENYGLGEEAMETDQPAAAGGDNVWAGWVPASAGEGEATAAGMKEKLRAKHAGEGGSGEVKAEEKVKEEELVTREKQIGTGLAGALAFLKDRGELDGGIEWAGRTNDSKKVNVQGLEDVFTGGRQEDKLALDVEVALTRKDEYGRILTPKEAFRQLCYRFHGIQPSKNTRERRAKKAAEEVAKKRAASELGATAEKSSLQQMKEVQKQAAAPYVVLSGTIKPGQSRDAKSGYATVDKAEALTAPTPVLGKLGGGQTPLVGNAKVEAMLGIKRKGSESMPPPPPKAARQ</sequence>
<accession>A0A2P6U1Z3</accession>
<dbReference type="GO" id="GO:0046540">
    <property type="term" value="C:U4/U6 x U5 tri-snRNP complex"/>
    <property type="evidence" value="ECO:0007669"/>
    <property type="project" value="InterPro"/>
</dbReference>
<evidence type="ECO:0000256" key="6">
    <source>
        <dbReference type="SAM" id="MobiDB-lite"/>
    </source>
</evidence>
<evidence type="ECO:0000256" key="5">
    <source>
        <dbReference type="ARBA" id="ARBA00023242"/>
    </source>
</evidence>
<evidence type="ECO:0000256" key="1">
    <source>
        <dbReference type="ARBA" id="ARBA00004123"/>
    </source>
</evidence>
<evidence type="ECO:0000256" key="2">
    <source>
        <dbReference type="ARBA" id="ARBA00006076"/>
    </source>
</evidence>
<dbReference type="InterPro" id="IPR005011">
    <property type="entry name" value="SNU66/SART1"/>
</dbReference>
<dbReference type="GO" id="GO:0045292">
    <property type="term" value="P:mRNA cis splicing, via spliceosome"/>
    <property type="evidence" value="ECO:0007669"/>
    <property type="project" value="TreeGrafter"/>
</dbReference>
<evidence type="ECO:0000256" key="3">
    <source>
        <dbReference type="ARBA" id="ARBA00022664"/>
    </source>
</evidence>
<feature type="region of interest" description="Disordered" evidence="6">
    <location>
        <begin position="371"/>
        <end position="394"/>
    </location>
</feature>
<feature type="region of interest" description="Disordered" evidence="6">
    <location>
        <begin position="1"/>
        <end position="162"/>
    </location>
</feature>
<dbReference type="EMBL" id="LHPG02000002">
    <property type="protein sequence ID" value="PRW60335.1"/>
    <property type="molecule type" value="Genomic_DNA"/>
</dbReference>
<feature type="region of interest" description="Disordered" evidence="6">
    <location>
        <begin position="325"/>
        <end position="357"/>
    </location>
</feature>
<dbReference type="Pfam" id="PF03343">
    <property type="entry name" value="SART-1"/>
    <property type="match status" value="2"/>
</dbReference>
<organism evidence="7 8">
    <name type="scientific">Chlorella sorokiniana</name>
    <name type="common">Freshwater green alga</name>
    <dbReference type="NCBI Taxonomy" id="3076"/>
    <lineage>
        <taxon>Eukaryota</taxon>
        <taxon>Viridiplantae</taxon>
        <taxon>Chlorophyta</taxon>
        <taxon>core chlorophytes</taxon>
        <taxon>Trebouxiophyceae</taxon>
        <taxon>Chlorellales</taxon>
        <taxon>Chlorellaceae</taxon>
        <taxon>Chlorella clade</taxon>
        <taxon>Chlorella</taxon>
    </lineage>
</organism>
<protein>
    <submittedName>
        <fullName evidence="7">SART-1 family DOT2</fullName>
    </submittedName>
</protein>